<feature type="signal peptide" evidence="1">
    <location>
        <begin position="1"/>
        <end position="21"/>
    </location>
</feature>
<evidence type="ECO:0000256" key="1">
    <source>
        <dbReference type="SAM" id="SignalP"/>
    </source>
</evidence>
<sequence>MKKCFTLLALYTLACATAAQAHVTLDQANGYAGTYQKLAFRVGHGCDGKATTGLTVTLPEGASHAKPMPKAGWKINIVNNGALNEISWRGGSLPDAYFDEFVVQVKLASEPGKLYFRIVQECGKVSVAWDEIAGEKMKAPAPVLEVLLAPAGTPHHAH</sequence>
<dbReference type="Gene3D" id="2.60.40.2230">
    <property type="entry name" value="Uncharacterised protein YcnI-like PF07987, DUF1775"/>
    <property type="match status" value="1"/>
</dbReference>
<feature type="domain" description="YncI copper-binding" evidence="2">
    <location>
        <begin position="22"/>
        <end position="146"/>
    </location>
</feature>
<organism evidence="3 4">
    <name type="scientific">Duganella rivi</name>
    <dbReference type="NCBI Taxonomy" id="2666083"/>
    <lineage>
        <taxon>Bacteria</taxon>
        <taxon>Pseudomonadati</taxon>
        <taxon>Pseudomonadota</taxon>
        <taxon>Betaproteobacteria</taxon>
        <taxon>Burkholderiales</taxon>
        <taxon>Oxalobacteraceae</taxon>
        <taxon>Telluria group</taxon>
        <taxon>Duganella</taxon>
    </lineage>
</organism>
<dbReference type="InterPro" id="IPR012533">
    <property type="entry name" value="YcnI-copper_dom"/>
</dbReference>
<keyword evidence="1" id="KW-0732">Signal</keyword>
<gene>
    <name evidence="3" type="ORF">GTP45_15145</name>
</gene>
<dbReference type="Pfam" id="PF07987">
    <property type="entry name" value="DUF1775"/>
    <property type="match status" value="1"/>
</dbReference>
<evidence type="ECO:0000259" key="2">
    <source>
        <dbReference type="Pfam" id="PF07987"/>
    </source>
</evidence>
<dbReference type="InterPro" id="IPR038507">
    <property type="entry name" value="YcnI-like_sf"/>
</dbReference>
<name>A0A7X4GR96_9BURK</name>
<dbReference type="AlphaFoldDB" id="A0A7X4GR96"/>
<dbReference type="CDD" id="cd08545">
    <property type="entry name" value="YcnI_like"/>
    <property type="match status" value="1"/>
</dbReference>
<accession>A0A7X4GR96</accession>
<keyword evidence="4" id="KW-1185">Reference proteome</keyword>
<dbReference type="RefSeq" id="WP_161014685.1">
    <property type="nucleotide sequence ID" value="NZ_WWCK01000004.1"/>
</dbReference>
<protein>
    <submittedName>
        <fullName evidence="3">DUF1775 domain-containing protein</fullName>
    </submittedName>
</protein>
<reference evidence="3 4" key="1">
    <citation type="submission" date="2019-12" db="EMBL/GenBank/DDBJ databases">
        <title>Novel species isolated from a subtropical stream in China.</title>
        <authorList>
            <person name="Lu H."/>
        </authorList>
    </citation>
    <scope>NUCLEOTIDE SEQUENCE [LARGE SCALE GENOMIC DNA]</scope>
    <source>
        <strain evidence="3 4">FT55W</strain>
    </source>
</reference>
<feature type="chain" id="PRO_5030541477" evidence="1">
    <location>
        <begin position="22"/>
        <end position="158"/>
    </location>
</feature>
<dbReference type="Proteomes" id="UP000450012">
    <property type="component" value="Unassembled WGS sequence"/>
</dbReference>
<comment type="caution">
    <text evidence="3">The sequence shown here is derived from an EMBL/GenBank/DDBJ whole genome shotgun (WGS) entry which is preliminary data.</text>
</comment>
<evidence type="ECO:0000313" key="4">
    <source>
        <dbReference type="Proteomes" id="UP000450012"/>
    </source>
</evidence>
<proteinExistence type="predicted"/>
<dbReference type="EMBL" id="WWCK01000004">
    <property type="protein sequence ID" value="MYM68156.1"/>
    <property type="molecule type" value="Genomic_DNA"/>
</dbReference>
<evidence type="ECO:0000313" key="3">
    <source>
        <dbReference type="EMBL" id="MYM68156.1"/>
    </source>
</evidence>